<dbReference type="EMBL" id="CAJVRC010000848">
    <property type="protein sequence ID" value="CAG8894365.1"/>
    <property type="molecule type" value="Genomic_DNA"/>
</dbReference>
<proteinExistence type="predicted"/>
<gene>
    <name evidence="2" type="ORF">PEGY_LOCUS3848</name>
</gene>
<dbReference type="OrthoDB" id="2156052at2759"/>
<dbReference type="Proteomes" id="UP001154252">
    <property type="component" value="Unassembled WGS sequence"/>
</dbReference>
<protein>
    <submittedName>
        <fullName evidence="2">Uncharacterized protein</fullName>
    </submittedName>
</protein>
<feature type="compositionally biased region" description="Basic and acidic residues" evidence="1">
    <location>
        <begin position="9"/>
        <end position="22"/>
    </location>
</feature>
<feature type="region of interest" description="Disordered" evidence="1">
    <location>
        <begin position="1"/>
        <end position="24"/>
    </location>
</feature>
<name>A0A9W4KDR1_9EURO</name>
<evidence type="ECO:0000313" key="2">
    <source>
        <dbReference type="EMBL" id="CAG8894365.1"/>
    </source>
</evidence>
<comment type="caution">
    <text evidence="2">The sequence shown here is derived from an EMBL/GenBank/DDBJ whole genome shotgun (WGS) entry which is preliminary data.</text>
</comment>
<evidence type="ECO:0000313" key="3">
    <source>
        <dbReference type="Proteomes" id="UP001154252"/>
    </source>
</evidence>
<accession>A0A9W4KDR1</accession>
<sequence length="287" mass="32697">MDQASTNRDLSRSREQAEERTRPTTFVEFLRHSHNLLSRPLRVETPSRSTTGKIPLPTGKYCPTRLEHWTDCSAQQLELYKSVYSYIQLIPGGGGAPHLFSSLHEVEGLGRRLCRKPISSEQDLEAYERFAVEENVHDIITELCKLPAARDEFGLGDGIQFSNHANSLNENEDIEADASQPSSVHHPRPDQFCIHRVDDNTTTLLTSVEYKPPHKLPVATLRMGLRPMDLWKDMVRSNKIPTDQEAKLRYNAERLVCSALVQEYHVMIQEGLEYSYVTNGTARVLLR</sequence>
<evidence type="ECO:0000256" key="1">
    <source>
        <dbReference type="SAM" id="MobiDB-lite"/>
    </source>
</evidence>
<reference evidence="2" key="1">
    <citation type="submission" date="2021-07" db="EMBL/GenBank/DDBJ databases">
        <authorList>
            <person name="Branca A.L. A."/>
        </authorList>
    </citation>
    <scope>NUCLEOTIDE SEQUENCE</scope>
</reference>
<dbReference type="AlphaFoldDB" id="A0A9W4KDR1"/>
<organism evidence="2 3">
    <name type="scientific">Penicillium egyptiacum</name>
    <dbReference type="NCBI Taxonomy" id="1303716"/>
    <lineage>
        <taxon>Eukaryota</taxon>
        <taxon>Fungi</taxon>
        <taxon>Dikarya</taxon>
        <taxon>Ascomycota</taxon>
        <taxon>Pezizomycotina</taxon>
        <taxon>Eurotiomycetes</taxon>
        <taxon>Eurotiomycetidae</taxon>
        <taxon>Eurotiales</taxon>
        <taxon>Aspergillaceae</taxon>
        <taxon>Penicillium</taxon>
    </lineage>
</organism>
<keyword evidence="3" id="KW-1185">Reference proteome</keyword>